<accession>A0A4P9CED9</accession>
<feature type="transmembrane region" description="Helical" evidence="1">
    <location>
        <begin position="141"/>
        <end position="161"/>
    </location>
</feature>
<evidence type="ECO:0008006" key="4">
    <source>
        <dbReference type="Google" id="ProtNLM"/>
    </source>
</evidence>
<feature type="transmembrane region" description="Helical" evidence="1">
    <location>
        <begin position="42"/>
        <end position="63"/>
    </location>
</feature>
<dbReference type="EMBL" id="CP029487">
    <property type="protein sequence ID" value="QCT73092.1"/>
    <property type="molecule type" value="Genomic_DNA"/>
</dbReference>
<dbReference type="Pfam" id="PF06541">
    <property type="entry name" value="ABC_trans_CmpB"/>
    <property type="match status" value="1"/>
</dbReference>
<dbReference type="Proteomes" id="UP000218387">
    <property type="component" value="Chromosome"/>
</dbReference>
<name>A0A4P9CED9_EUBML</name>
<proteinExistence type="predicted"/>
<protein>
    <recommendedName>
        <fullName evidence="4">ABC transporter permease</fullName>
    </recommendedName>
</protein>
<dbReference type="InterPro" id="IPR010540">
    <property type="entry name" value="CmpB_TMEM229"/>
</dbReference>
<keyword evidence="1" id="KW-1133">Transmembrane helix</keyword>
<organism evidence="2 3">
    <name type="scientific">Eubacterium maltosivorans</name>
    <dbReference type="NCBI Taxonomy" id="2041044"/>
    <lineage>
        <taxon>Bacteria</taxon>
        <taxon>Bacillati</taxon>
        <taxon>Bacillota</taxon>
        <taxon>Clostridia</taxon>
        <taxon>Eubacteriales</taxon>
        <taxon>Eubacteriaceae</taxon>
        <taxon>Eubacterium</taxon>
    </lineage>
</organism>
<keyword evidence="1" id="KW-0812">Transmembrane</keyword>
<sequence length="292" mass="33546">MYYNLCLLFTYFFLYAVIGWCCEVVFCSIPKKKFINRGFLNGPYCPIYGVGAIIIVSILGPYINDPVSVFFVGVVSTSVLEYITSWAMEKLFHAKWWDYSNRKFNINGRVCLRNSLLFGVMALALMYLVHPFVERIISRFSPFWLEVVATSLAVLMIADLVSSTLETLNFKNKLNRVSELATSVTDDLKEKGVETKGQLTQKIADVRSAQHELLETAKDDVQKHVEEFTGRLSEKAAFRRYSHSRIINAFPNMISKDDPDSLNLYREAMLHTKKIRKLHKKAKKQAKKSQEK</sequence>
<feature type="transmembrane region" description="Helical" evidence="1">
    <location>
        <begin position="110"/>
        <end position="129"/>
    </location>
</feature>
<evidence type="ECO:0000313" key="3">
    <source>
        <dbReference type="Proteomes" id="UP000218387"/>
    </source>
</evidence>
<reference evidence="2 3" key="1">
    <citation type="submission" date="2018-05" db="EMBL/GenBank/DDBJ databases">
        <title>Genome comparison of Eubacterium sp.</title>
        <authorList>
            <person name="Feng Y."/>
            <person name="Sanchez-Andrea I."/>
            <person name="Stams A.J.M."/>
            <person name="De Vos W.M."/>
        </authorList>
    </citation>
    <scope>NUCLEOTIDE SEQUENCE [LARGE SCALE GENOMIC DNA]</scope>
    <source>
        <strain evidence="2 3">YI</strain>
    </source>
</reference>
<keyword evidence="3" id="KW-1185">Reference proteome</keyword>
<evidence type="ECO:0000256" key="1">
    <source>
        <dbReference type="SAM" id="Phobius"/>
    </source>
</evidence>
<keyword evidence="1" id="KW-0472">Membrane</keyword>
<dbReference type="RefSeq" id="WP_058695589.1">
    <property type="nucleotide sequence ID" value="NZ_CABJDW020000002.1"/>
</dbReference>
<feature type="transmembrane region" description="Helical" evidence="1">
    <location>
        <begin position="69"/>
        <end position="89"/>
    </location>
</feature>
<evidence type="ECO:0000313" key="2">
    <source>
        <dbReference type="EMBL" id="QCT73092.1"/>
    </source>
</evidence>
<gene>
    <name evidence="2" type="ORF">CPZ25_017835</name>
</gene>
<feature type="transmembrane region" description="Helical" evidence="1">
    <location>
        <begin position="12"/>
        <end position="30"/>
    </location>
</feature>
<dbReference type="AlphaFoldDB" id="A0A4P9CED9"/>
<dbReference type="KEGG" id="emt:CPZ25_017835"/>